<protein>
    <submittedName>
        <fullName evidence="11">Histone H4 transcription factor</fullName>
    </submittedName>
</protein>
<gene>
    <name evidence="11" type="primary">LOC113398519</name>
</gene>
<dbReference type="GO" id="GO:0008270">
    <property type="term" value="F:zinc ion binding"/>
    <property type="evidence" value="ECO:0007669"/>
    <property type="project" value="UniProtKB-KW"/>
</dbReference>
<organism evidence="10 11">
    <name type="scientific">Vanessa tameamea</name>
    <name type="common">Kamehameha butterfly</name>
    <dbReference type="NCBI Taxonomy" id="334116"/>
    <lineage>
        <taxon>Eukaryota</taxon>
        <taxon>Metazoa</taxon>
        <taxon>Ecdysozoa</taxon>
        <taxon>Arthropoda</taxon>
        <taxon>Hexapoda</taxon>
        <taxon>Insecta</taxon>
        <taxon>Pterygota</taxon>
        <taxon>Neoptera</taxon>
        <taxon>Endopterygota</taxon>
        <taxon>Lepidoptera</taxon>
        <taxon>Glossata</taxon>
        <taxon>Ditrysia</taxon>
        <taxon>Papilionoidea</taxon>
        <taxon>Nymphalidae</taxon>
        <taxon>Nymphalinae</taxon>
        <taxon>Vanessa</taxon>
    </lineage>
</organism>
<evidence type="ECO:0000256" key="3">
    <source>
        <dbReference type="ARBA" id="ARBA00022737"/>
    </source>
</evidence>
<dbReference type="PROSITE" id="PS50157">
    <property type="entry name" value="ZINC_FINGER_C2H2_2"/>
    <property type="match status" value="3"/>
</dbReference>
<name>A0A8B8I9V4_VANTA</name>
<feature type="domain" description="C2H2-type" evidence="9">
    <location>
        <begin position="222"/>
        <end position="251"/>
    </location>
</feature>
<dbReference type="InterPro" id="IPR013087">
    <property type="entry name" value="Znf_C2H2_type"/>
</dbReference>
<dbReference type="PANTHER" id="PTHR24406">
    <property type="entry name" value="TRANSCRIPTIONAL REPRESSOR CTCFL-RELATED"/>
    <property type="match status" value="1"/>
</dbReference>
<dbReference type="CTD" id="25988"/>
<dbReference type="Proteomes" id="UP001652626">
    <property type="component" value="Chromosome 14"/>
</dbReference>
<evidence type="ECO:0000313" key="11">
    <source>
        <dbReference type="RefSeq" id="XP_026493072.1"/>
    </source>
</evidence>
<feature type="region of interest" description="Disordered" evidence="8">
    <location>
        <begin position="361"/>
        <end position="387"/>
    </location>
</feature>
<evidence type="ECO:0000256" key="6">
    <source>
        <dbReference type="ARBA" id="ARBA00023242"/>
    </source>
</evidence>
<evidence type="ECO:0000256" key="8">
    <source>
        <dbReference type="SAM" id="MobiDB-lite"/>
    </source>
</evidence>
<dbReference type="SUPFAM" id="SSF57667">
    <property type="entry name" value="beta-beta-alpha zinc fingers"/>
    <property type="match status" value="2"/>
</dbReference>
<evidence type="ECO:0000256" key="5">
    <source>
        <dbReference type="ARBA" id="ARBA00022833"/>
    </source>
</evidence>
<dbReference type="Gene3D" id="3.30.160.60">
    <property type="entry name" value="Classic Zinc Finger"/>
    <property type="match status" value="3"/>
</dbReference>
<sequence>MEENNVKSDTTKLKLVRCMEWLQHQNDPKKLSLQNQNDIQFICETNAHRKKFLLSVADDHATVPAGIDEPAIEPKAVPLRRLREEDLQMLCEWQTCKTYYTNYQQFQKHVATHASDLHIIDKEGNVDYVCLWDVCGHSTSDFNEMVRHINYHAYHARLLAIGFNGRATLKLERCKKDSTKRNQIPPLKSKHCCMWVGCSESFNSIQVFLDHVKQHINNTDGFLCSWAGCGAVFPRRVLLTMHVRSHTRERLIACFHCGHHFACNRKLSDHLLRQNVHLGAGFSCSMCGITCASEYLMREHERQHVSAYACALCDMSAPTPAALAHHVRYRHLADHTRTHACPHCPYRAVTKWDLRKHIPTHTSKKKRKKREEDSSDVEVSEGNSEEEVKKEKVKKKYACHMCPEKEVKIFSRGTRLTTHLVKVHGAQWPFGHSRFRYQISEDGMYRLTTTRFEFEDVSKKIVDGYSWPKESLTNEFEFNLKQTAVATETSPQRFEISLKNNKNSDVNDVQDDSEDKQNKNNKAVEIMMCDVDEHGNIISTETIQSDVVYT</sequence>
<keyword evidence="2" id="KW-0479">Metal-binding</keyword>
<keyword evidence="3" id="KW-0677">Repeat</keyword>
<dbReference type="OMA" id="HEAQLMG"/>
<evidence type="ECO:0000256" key="1">
    <source>
        <dbReference type="ARBA" id="ARBA00004123"/>
    </source>
</evidence>
<feature type="compositionally biased region" description="Polar residues" evidence="8">
    <location>
        <begin position="498"/>
        <end position="507"/>
    </location>
</feature>
<feature type="region of interest" description="Disordered" evidence="8">
    <location>
        <begin position="498"/>
        <end position="521"/>
    </location>
</feature>
<dbReference type="InterPro" id="IPR036236">
    <property type="entry name" value="Znf_C2H2_sf"/>
</dbReference>
<keyword evidence="5" id="KW-0862">Zinc</keyword>
<accession>A0A8B8I9V4</accession>
<feature type="domain" description="C2H2-type" evidence="9">
    <location>
        <begin position="282"/>
        <end position="309"/>
    </location>
</feature>
<dbReference type="SMART" id="SM00355">
    <property type="entry name" value="ZnF_C2H2"/>
    <property type="match status" value="9"/>
</dbReference>
<dbReference type="InterPro" id="IPR050888">
    <property type="entry name" value="ZnF_C2H2-type_TF"/>
</dbReference>
<evidence type="ECO:0000259" key="9">
    <source>
        <dbReference type="PROSITE" id="PS50157"/>
    </source>
</evidence>
<feature type="domain" description="C2H2-type" evidence="9">
    <location>
        <begin position="339"/>
        <end position="366"/>
    </location>
</feature>
<dbReference type="GeneID" id="113398519"/>
<evidence type="ECO:0000256" key="4">
    <source>
        <dbReference type="ARBA" id="ARBA00022771"/>
    </source>
</evidence>
<proteinExistence type="predicted"/>
<keyword evidence="6" id="KW-0539">Nucleus</keyword>
<dbReference type="GO" id="GO:0005634">
    <property type="term" value="C:nucleus"/>
    <property type="evidence" value="ECO:0007669"/>
    <property type="project" value="UniProtKB-SubCell"/>
</dbReference>
<dbReference type="PROSITE" id="PS00028">
    <property type="entry name" value="ZINC_FINGER_C2H2_1"/>
    <property type="match status" value="4"/>
</dbReference>
<dbReference type="RefSeq" id="XP_026493072.1">
    <property type="nucleotide sequence ID" value="XM_026637287.2"/>
</dbReference>
<keyword evidence="4 7" id="KW-0863">Zinc-finger</keyword>
<evidence type="ECO:0000256" key="2">
    <source>
        <dbReference type="ARBA" id="ARBA00022723"/>
    </source>
</evidence>
<evidence type="ECO:0000313" key="10">
    <source>
        <dbReference type="Proteomes" id="UP001652626"/>
    </source>
</evidence>
<comment type="subcellular location">
    <subcellularLocation>
        <location evidence="1">Nucleus</location>
    </subcellularLocation>
</comment>
<evidence type="ECO:0000256" key="7">
    <source>
        <dbReference type="PROSITE-ProRule" id="PRU00042"/>
    </source>
</evidence>
<dbReference type="AlphaFoldDB" id="A0A8B8I9V4"/>
<feature type="compositionally biased region" description="Acidic residues" evidence="8">
    <location>
        <begin position="373"/>
        <end position="385"/>
    </location>
</feature>
<dbReference type="OrthoDB" id="10039931at2759"/>
<reference evidence="11" key="1">
    <citation type="submission" date="2025-08" db="UniProtKB">
        <authorList>
            <consortium name="RefSeq"/>
        </authorList>
    </citation>
    <scope>IDENTIFICATION</scope>
    <source>
        <tissue evidence="11">Whole body</tissue>
    </source>
</reference>
<keyword evidence="10" id="KW-1185">Reference proteome</keyword>